<proteinExistence type="predicted"/>
<name>A0A6S6TX63_9BACT</name>
<sequence length="149" mass="17127">MFEAGCDISEITNFLKEKLEFGIGVNKLTIIDPYFFKYDSQLSLTRGVMVETLEGFSSLRTLEVVTSSNYQVGKKEKLEEEILDVVPNLDRINIIHVNSFHDRFWIMNDEKGFVVGTSLSGMGKKHFFVQDNYLSENDIRVLLSLYRGN</sequence>
<protein>
    <submittedName>
        <fullName evidence="1">Uncharacterized protein</fullName>
    </submittedName>
</protein>
<dbReference type="EMBL" id="CACVAR010000318">
    <property type="protein sequence ID" value="CAA6820883.1"/>
    <property type="molecule type" value="Genomic_DNA"/>
</dbReference>
<evidence type="ECO:0000313" key="1">
    <source>
        <dbReference type="EMBL" id="CAA6820883.1"/>
    </source>
</evidence>
<dbReference type="AlphaFoldDB" id="A0A6S6TX63"/>
<gene>
    <name evidence="1" type="ORF">HELGO_WM53269</name>
</gene>
<reference evidence="1" key="1">
    <citation type="submission" date="2020-01" db="EMBL/GenBank/DDBJ databases">
        <authorList>
            <person name="Meier V. D."/>
            <person name="Meier V D."/>
        </authorList>
    </citation>
    <scope>NUCLEOTIDE SEQUENCE</scope>
    <source>
        <strain evidence="1">HLG_WM_MAG_03</strain>
    </source>
</reference>
<accession>A0A6S6TX63</accession>
<organism evidence="1">
    <name type="scientific">uncultured Sulfurovum sp</name>
    <dbReference type="NCBI Taxonomy" id="269237"/>
    <lineage>
        <taxon>Bacteria</taxon>
        <taxon>Pseudomonadati</taxon>
        <taxon>Campylobacterota</taxon>
        <taxon>Epsilonproteobacteria</taxon>
        <taxon>Campylobacterales</taxon>
        <taxon>Sulfurovaceae</taxon>
        <taxon>Sulfurovum</taxon>
        <taxon>environmental samples</taxon>
    </lineage>
</organism>